<proteinExistence type="inferred from homology"/>
<dbReference type="InterPro" id="IPR002347">
    <property type="entry name" value="SDR_fam"/>
</dbReference>
<keyword evidence="4" id="KW-1185">Reference proteome</keyword>
<dbReference type="Proteomes" id="UP000481417">
    <property type="component" value="Unassembled WGS sequence"/>
</dbReference>
<dbReference type="GO" id="GO:0016491">
    <property type="term" value="F:oxidoreductase activity"/>
    <property type="evidence" value="ECO:0007669"/>
    <property type="project" value="UniProtKB-KW"/>
</dbReference>
<dbReference type="PANTHER" id="PTHR24321:SF8">
    <property type="entry name" value="ESTRADIOL 17-BETA-DEHYDROGENASE 8-RELATED"/>
    <property type="match status" value="1"/>
</dbReference>
<name>A0A6L6HHV7_9RHOB</name>
<dbReference type="EMBL" id="WMBT01000001">
    <property type="protein sequence ID" value="MTD98725.1"/>
    <property type="molecule type" value="Genomic_DNA"/>
</dbReference>
<dbReference type="PRINTS" id="PR00080">
    <property type="entry name" value="SDRFAMILY"/>
</dbReference>
<dbReference type="Gene3D" id="3.40.50.720">
    <property type="entry name" value="NAD(P)-binding Rossmann-like Domain"/>
    <property type="match status" value="1"/>
</dbReference>
<organism evidence="3 4">
    <name type="scientific">Paracoccus lichenicola</name>
    <dbReference type="NCBI Taxonomy" id="2665644"/>
    <lineage>
        <taxon>Bacteria</taxon>
        <taxon>Pseudomonadati</taxon>
        <taxon>Pseudomonadota</taxon>
        <taxon>Alphaproteobacteria</taxon>
        <taxon>Rhodobacterales</taxon>
        <taxon>Paracoccaceae</taxon>
        <taxon>Paracoccus</taxon>
    </lineage>
</organism>
<dbReference type="PRINTS" id="PR00081">
    <property type="entry name" value="GDHRDH"/>
</dbReference>
<dbReference type="Pfam" id="PF13561">
    <property type="entry name" value="adh_short_C2"/>
    <property type="match status" value="1"/>
</dbReference>
<dbReference type="AlphaFoldDB" id="A0A6L6HHV7"/>
<evidence type="ECO:0000256" key="1">
    <source>
        <dbReference type="ARBA" id="ARBA00006484"/>
    </source>
</evidence>
<reference evidence="3 4" key="1">
    <citation type="submission" date="2019-11" db="EMBL/GenBank/DDBJ databases">
        <authorList>
            <person name="Lang L."/>
        </authorList>
    </citation>
    <scope>NUCLEOTIDE SEQUENCE [LARGE SCALE GENOMIC DNA]</scope>
    <source>
        <strain evidence="3 4">YIM 132242</strain>
    </source>
</reference>
<dbReference type="SUPFAM" id="SSF51735">
    <property type="entry name" value="NAD(P)-binding Rossmann-fold domains"/>
    <property type="match status" value="1"/>
</dbReference>
<dbReference type="NCBIfam" id="NF005559">
    <property type="entry name" value="PRK07231.1"/>
    <property type="match status" value="1"/>
</dbReference>
<dbReference type="PANTHER" id="PTHR24321">
    <property type="entry name" value="DEHYDROGENASES, SHORT CHAIN"/>
    <property type="match status" value="1"/>
</dbReference>
<dbReference type="CDD" id="cd05233">
    <property type="entry name" value="SDR_c"/>
    <property type="match status" value="1"/>
</dbReference>
<dbReference type="RefSeq" id="WP_154762828.1">
    <property type="nucleotide sequence ID" value="NZ_WMBT01000001.1"/>
</dbReference>
<dbReference type="InterPro" id="IPR020904">
    <property type="entry name" value="Sc_DH/Rdtase_CS"/>
</dbReference>
<evidence type="ECO:0000313" key="4">
    <source>
        <dbReference type="Proteomes" id="UP000481417"/>
    </source>
</evidence>
<dbReference type="InterPro" id="IPR036291">
    <property type="entry name" value="NAD(P)-bd_dom_sf"/>
</dbReference>
<comment type="caution">
    <text evidence="3">The sequence shown here is derived from an EMBL/GenBank/DDBJ whole genome shotgun (WGS) entry which is preliminary data.</text>
</comment>
<sequence>MKIEFAGRTGIVTGAASGIGKAIAEGYAASGGTVIVSDMKLEAAQKVADAITAAGGSAHACAADVASEQDVEALVRFAEDRTGSLSHMVNNAGIGGAQGKAGEYPVDAWKKVIDVNLTGVFLGMRFAIPAMKRAGGGAIVNVSSILGSVGLAGSPAYVAAKHGVNGLTKTGALDHAADGIRVNGVGPGFISTPMLDENLDKATLDYLATQHALGRLGTADEVASLVLYLLSDLASFITGSYHLVDGGYTAR</sequence>
<comment type="similarity">
    <text evidence="1">Belongs to the short-chain dehydrogenases/reductases (SDR) family.</text>
</comment>
<dbReference type="FunFam" id="3.40.50.720:FF:000084">
    <property type="entry name" value="Short-chain dehydrogenase reductase"/>
    <property type="match status" value="1"/>
</dbReference>
<evidence type="ECO:0000313" key="3">
    <source>
        <dbReference type="EMBL" id="MTD98725.1"/>
    </source>
</evidence>
<accession>A0A6L6HHV7</accession>
<protein>
    <submittedName>
        <fullName evidence="3">SDR family oxidoreductase</fullName>
    </submittedName>
</protein>
<gene>
    <name evidence="3" type="ORF">GIY56_00300</name>
</gene>
<keyword evidence="2" id="KW-0560">Oxidoreductase</keyword>
<dbReference type="PROSITE" id="PS00061">
    <property type="entry name" value="ADH_SHORT"/>
    <property type="match status" value="1"/>
</dbReference>
<evidence type="ECO:0000256" key="2">
    <source>
        <dbReference type="ARBA" id="ARBA00023002"/>
    </source>
</evidence>